<name>A0A7I8KS69_SPIIN</name>
<dbReference type="SUPFAM" id="SSF52047">
    <property type="entry name" value="RNI-like"/>
    <property type="match status" value="1"/>
</dbReference>
<keyword evidence="2" id="KW-1185">Reference proteome</keyword>
<dbReference type="AlphaFoldDB" id="A0A7I8KS69"/>
<organism evidence="1 2">
    <name type="scientific">Spirodela intermedia</name>
    <name type="common">Intermediate duckweed</name>
    <dbReference type="NCBI Taxonomy" id="51605"/>
    <lineage>
        <taxon>Eukaryota</taxon>
        <taxon>Viridiplantae</taxon>
        <taxon>Streptophyta</taxon>
        <taxon>Embryophyta</taxon>
        <taxon>Tracheophyta</taxon>
        <taxon>Spermatophyta</taxon>
        <taxon>Magnoliopsida</taxon>
        <taxon>Liliopsida</taxon>
        <taxon>Araceae</taxon>
        <taxon>Lemnoideae</taxon>
        <taxon>Spirodela</taxon>
    </lineage>
</organism>
<evidence type="ECO:0000313" key="1">
    <source>
        <dbReference type="EMBL" id="CAA7400491.1"/>
    </source>
</evidence>
<dbReference type="Proteomes" id="UP000663760">
    <property type="component" value="Chromosome 8"/>
</dbReference>
<proteinExistence type="predicted"/>
<dbReference type="EMBL" id="LR746271">
    <property type="protein sequence ID" value="CAA7400491.1"/>
    <property type="molecule type" value="Genomic_DNA"/>
</dbReference>
<evidence type="ECO:0000313" key="2">
    <source>
        <dbReference type="Proteomes" id="UP000663760"/>
    </source>
</evidence>
<sequence length="102" mass="11623">MICSRGGFPKLESLVLNTLDELERWVIEAGAMPRLRRLEITYCRKLAMLPEGLQQMAALKELVLWNMTCYQAALSPLSENYCPATYSHAPLIFFSFTIPHDS</sequence>
<dbReference type="InterPro" id="IPR032675">
    <property type="entry name" value="LRR_dom_sf"/>
</dbReference>
<accession>A0A7I8KS69</accession>
<dbReference type="OrthoDB" id="664281at2759"/>
<dbReference type="Gene3D" id="3.80.10.10">
    <property type="entry name" value="Ribonuclease Inhibitor"/>
    <property type="match status" value="1"/>
</dbReference>
<protein>
    <submittedName>
        <fullName evidence="1">Uncharacterized protein</fullName>
    </submittedName>
</protein>
<gene>
    <name evidence="1" type="ORF">SI8410_08011169</name>
</gene>
<reference evidence="1" key="1">
    <citation type="submission" date="2020-02" db="EMBL/GenBank/DDBJ databases">
        <authorList>
            <person name="Scholz U."/>
            <person name="Mascher M."/>
            <person name="Fiebig A."/>
        </authorList>
    </citation>
    <scope>NUCLEOTIDE SEQUENCE</scope>
</reference>